<keyword evidence="1" id="KW-0378">Hydrolase</keyword>
<dbReference type="GO" id="GO:0016791">
    <property type="term" value="F:phosphatase activity"/>
    <property type="evidence" value="ECO:0007669"/>
    <property type="project" value="TreeGrafter"/>
</dbReference>
<protein>
    <submittedName>
        <fullName evidence="1">HAD family hydrolase</fullName>
    </submittedName>
</protein>
<dbReference type="InterPro" id="IPR006379">
    <property type="entry name" value="HAD-SF_hydro_IIB"/>
</dbReference>
<dbReference type="OrthoDB" id="9781413at2"/>
<evidence type="ECO:0000313" key="2">
    <source>
        <dbReference type="Proteomes" id="UP000239920"/>
    </source>
</evidence>
<dbReference type="RefSeq" id="WP_104687885.1">
    <property type="nucleotide sequence ID" value="NZ_JBKTHY010000003.1"/>
</dbReference>
<dbReference type="EMBL" id="PNFV01000001">
    <property type="protein sequence ID" value="PMB83324.1"/>
    <property type="molecule type" value="Genomic_DNA"/>
</dbReference>
<organism evidence="1 2">
    <name type="scientific">Limosilactobacillus pontis</name>
    <dbReference type="NCBI Taxonomy" id="35787"/>
    <lineage>
        <taxon>Bacteria</taxon>
        <taxon>Bacillati</taxon>
        <taxon>Bacillota</taxon>
        <taxon>Bacilli</taxon>
        <taxon>Lactobacillales</taxon>
        <taxon>Lactobacillaceae</taxon>
        <taxon>Limosilactobacillus</taxon>
    </lineage>
</organism>
<dbReference type="Gene3D" id="3.30.1240.10">
    <property type="match status" value="1"/>
</dbReference>
<dbReference type="SUPFAM" id="SSF56784">
    <property type="entry name" value="HAD-like"/>
    <property type="match status" value="1"/>
</dbReference>
<dbReference type="Pfam" id="PF08282">
    <property type="entry name" value="Hydrolase_3"/>
    <property type="match status" value="1"/>
</dbReference>
<evidence type="ECO:0000313" key="1">
    <source>
        <dbReference type="EMBL" id="PMB83324.1"/>
    </source>
</evidence>
<name>A0A2J6NPT6_9LACO</name>
<reference evidence="1 2" key="1">
    <citation type="submission" date="2017-09" db="EMBL/GenBank/DDBJ databases">
        <title>Bacterial strain isolated from the female urinary microbiota.</title>
        <authorList>
            <person name="Thomas-White K."/>
            <person name="Kumar N."/>
            <person name="Forster S."/>
            <person name="Putonti C."/>
            <person name="Lawley T."/>
            <person name="Wolfe A.J."/>
        </authorList>
    </citation>
    <scope>NUCLEOTIDE SEQUENCE [LARGE SCALE GENOMIC DNA]</scope>
    <source>
        <strain evidence="1 2">UMB0683</strain>
    </source>
</reference>
<dbReference type="Proteomes" id="UP000239920">
    <property type="component" value="Unassembled WGS sequence"/>
</dbReference>
<dbReference type="CDD" id="cd07516">
    <property type="entry name" value="HAD_Pase"/>
    <property type="match status" value="1"/>
</dbReference>
<accession>A0A2J6NPT6</accession>
<proteinExistence type="predicted"/>
<dbReference type="InterPro" id="IPR023214">
    <property type="entry name" value="HAD_sf"/>
</dbReference>
<dbReference type="Gene3D" id="3.40.50.1000">
    <property type="entry name" value="HAD superfamily/HAD-like"/>
    <property type="match status" value="1"/>
</dbReference>
<dbReference type="PANTHER" id="PTHR10000:SF23">
    <property type="entry name" value="5-AMINO-6-(5-PHOSPHO-D-RIBITYLAMINO)URACIL PHOSPHATASE YITU"/>
    <property type="match status" value="1"/>
</dbReference>
<dbReference type="InterPro" id="IPR000150">
    <property type="entry name" value="Cof"/>
</dbReference>
<dbReference type="PANTHER" id="PTHR10000">
    <property type="entry name" value="PHOSPHOSERINE PHOSPHATASE"/>
    <property type="match status" value="1"/>
</dbReference>
<dbReference type="GO" id="GO:0005829">
    <property type="term" value="C:cytosol"/>
    <property type="evidence" value="ECO:0007669"/>
    <property type="project" value="TreeGrafter"/>
</dbReference>
<dbReference type="SFLD" id="SFLDG01140">
    <property type="entry name" value="C2.B:_Phosphomannomutase_and_P"/>
    <property type="match status" value="1"/>
</dbReference>
<dbReference type="NCBIfam" id="TIGR00099">
    <property type="entry name" value="Cof-subfamily"/>
    <property type="match status" value="1"/>
</dbReference>
<dbReference type="NCBIfam" id="TIGR01484">
    <property type="entry name" value="HAD-SF-IIB"/>
    <property type="match status" value="1"/>
</dbReference>
<dbReference type="InterPro" id="IPR036412">
    <property type="entry name" value="HAD-like_sf"/>
</dbReference>
<dbReference type="SFLD" id="SFLDS00003">
    <property type="entry name" value="Haloacid_Dehalogenase"/>
    <property type="match status" value="1"/>
</dbReference>
<gene>
    <name evidence="1" type="ORF">CK797_00575</name>
</gene>
<comment type="caution">
    <text evidence="1">The sequence shown here is derived from an EMBL/GenBank/DDBJ whole genome shotgun (WGS) entry which is preliminary data.</text>
</comment>
<dbReference type="AlphaFoldDB" id="A0A2J6NPT6"/>
<dbReference type="GO" id="GO:0000287">
    <property type="term" value="F:magnesium ion binding"/>
    <property type="evidence" value="ECO:0007669"/>
    <property type="project" value="TreeGrafter"/>
</dbReference>
<sequence length="270" mass="30367">MNQHLIAIDLDGTTLNNQSQLTAATIKTLRAAAKAGHIVSIITGRPYRIARRIYDQIGIKTPMVNFNGALAHIPHEHWDKEYDVELTRELALDLLAHHQQLGIDTITVENKFHVWANHASNHLPEFLPNRLAKNQLLTAGNLDGNPIALTIEYQPDHEQEIIKAVNEKYGDFVEPRVWGGQYHILELIHRGTHKESGMYYIAKQYNISKSNIIAFGDEHNDLEMLDAAGRGVAMQNAIPAIKKVADDVTSVDNDHDGLAKYLQDYFKLSV</sequence>